<dbReference type="GO" id="GO:0019646">
    <property type="term" value="P:aerobic electron transport chain"/>
    <property type="evidence" value="ECO:0007669"/>
    <property type="project" value="TreeGrafter"/>
</dbReference>
<dbReference type="Gene3D" id="3.50.50.100">
    <property type="match status" value="1"/>
</dbReference>
<dbReference type="Pfam" id="PF07992">
    <property type="entry name" value="Pyr_redox_2"/>
    <property type="match status" value="1"/>
</dbReference>
<reference evidence="7" key="1">
    <citation type="submission" date="2019-03" db="EMBL/GenBank/DDBJ databases">
        <title>Aquabacterium pictum sp.nov., the first bacteriochlorophyll a-containing freshwater bacterium in the genus Aquabacterium of the class Betaproteobacteria.</title>
        <authorList>
            <person name="Hirose S."/>
            <person name="Tank M."/>
            <person name="Hara E."/>
            <person name="Tamaki H."/>
            <person name="Takaichi S."/>
            <person name="Haruta S."/>
            <person name="Hanada S."/>
        </authorList>
    </citation>
    <scope>NUCLEOTIDE SEQUENCE [LARGE SCALE GENOMIC DNA]</scope>
    <source>
        <strain evidence="7">W35</strain>
    </source>
</reference>
<dbReference type="AlphaFoldDB" id="A0A480AWX8"/>
<dbReference type="NCBIfam" id="TIGR03169">
    <property type="entry name" value="Nterm_to_SelD"/>
    <property type="match status" value="1"/>
</dbReference>
<evidence type="ECO:0000256" key="1">
    <source>
        <dbReference type="ARBA" id="ARBA00001974"/>
    </source>
</evidence>
<evidence type="ECO:0000313" key="6">
    <source>
        <dbReference type="EMBL" id="GCL63298.1"/>
    </source>
</evidence>
<protein>
    <submittedName>
        <fullName evidence="6">Pyridine nucleotide-disulfide oxidoreductase</fullName>
    </submittedName>
</protein>
<sequence>MTRLLLVGAGHAHAQVLRSWAQQPVPGVELVLVSPGPLAPYSGMVPGWLGGAYAWREICIDVAALAAAAGARLLATDLVALDATAQTATLASGEVLAWDWLSLNTGSTLEPPADLGAPVLALRPLARLQPAWDAALAAHADGPAGQPLRLMAVGGGAAGFESLLAARARLLALRPDRPVQATLVSRGRALLPGLAPGAVAAATRVLQRTGVQLQLGTACTAATAAGQHLLLWATGALAQPWQRDAARRGGLAVDAGGFIQVDARLRSVSHPRVFAVGDCAAFQPALAKAGVFAVRQGPVLTAQLRAAVAGGPPPDGYVPQQRFLVLLATGDGRAIASRGRLWASGRWVWRWKDRIDRGFLGGFAPGHRR</sequence>
<dbReference type="EMBL" id="BJCL01000005">
    <property type="protein sequence ID" value="GCL63298.1"/>
    <property type="molecule type" value="Genomic_DNA"/>
</dbReference>
<comment type="cofactor">
    <cofactor evidence="1">
        <name>FAD</name>
        <dbReference type="ChEBI" id="CHEBI:57692"/>
    </cofactor>
</comment>
<accession>A0A480AWX8</accession>
<gene>
    <name evidence="6" type="ORF">AQPW35_23790</name>
</gene>
<proteinExistence type="predicted"/>
<organism evidence="6 7">
    <name type="scientific">Pseudaquabacterium pictum</name>
    <dbReference type="NCBI Taxonomy" id="2315236"/>
    <lineage>
        <taxon>Bacteria</taxon>
        <taxon>Pseudomonadati</taxon>
        <taxon>Pseudomonadota</taxon>
        <taxon>Betaproteobacteria</taxon>
        <taxon>Burkholderiales</taxon>
        <taxon>Sphaerotilaceae</taxon>
        <taxon>Pseudaquabacterium</taxon>
    </lineage>
</organism>
<name>A0A480AWX8_9BURK</name>
<feature type="domain" description="FAD/NAD(P)-binding" evidence="5">
    <location>
        <begin position="3"/>
        <end position="290"/>
    </location>
</feature>
<evidence type="ECO:0000256" key="4">
    <source>
        <dbReference type="ARBA" id="ARBA00023002"/>
    </source>
</evidence>
<keyword evidence="4" id="KW-0560">Oxidoreductase</keyword>
<dbReference type="PANTHER" id="PTHR42913:SF9">
    <property type="entry name" value="SLR1591 PROTEIN"/>
    <property type="match status" value="1"/>
</dbReference>
<keyword evidence="3" id="KW-0274">FAD</keyword>
<dbReference type="RefSeq" id="WP_162520779.1">
    <property type="nucleotide sequence ID" value="NZ_BJCL01000005.1"/>
</dbReference>
<evidence type="ECO:0000313" key="7">
    <source>
        <dbReference type="Proteomes" id="UP000301751"/>
    </source>
</evidence>
<evidence type="ECO:0000256" key="3">
    <source>
        <dbReference type="ARBA" id="ARBA00022827"/>
    </source>
</evidence>
<dbReference type="GO" id="GO:0003955">
    <property type="term" value="F:NAD(P)H dehydrogenase (quinone) activity"/>
    <property type="evidence" value="ECO:0007669"/>
    <property type="project" value="TreeGrafter"/>
</dbReference>
<keyword evidence="7" id="KW-1185">Reference proteome</keyword>
<dbReference type="Proteomes" id="UP000301751">
    <property type="component" value="Unassembled WGS sequence"/>
</dbReference>
<dbReference type="InterPro" id="IPR017584">
    <property type="entry name" value="Pyridine_nucleo_diS_OxRdtase_N"/>
</dbReference>
<dbReference type="InterPro" id="IPR051169">
    <property type="entry name" value="NADH-Q_oxidoreductase"/>
</dbReference>
<comment type="caution">
    <text evidence="6">The sequence shown here is derived from an EMBL/GenBank/DDBJ whole genome shotgun (WGS) entry which is preliminary data.</text>
</comment>
<evidence type="ECO:0000259" key="5">
    <source>
        <dbReference type="Pfam" id="PF07992"/>
    </source>
</evidence>
<dbReference type="InterPro" id="IPR023753">
    <property type="entry name" value="FAD/NAD-binding_dom"/>
</dbReference>
<dbReference type="PANTHER" id="PTHR42913">
    <property type="entry name" value="APOPTOSIS-INDUCING FACTOR 1"/>
    <property type="match status" value="1"/>
</dbReference>
<dbReference type="InterPro" id="IPR036188">
    <property type="entry name" value="FAD/NAD-bd_sf"/>
</dbReference>
<evidence type="ECO:0000256" key="2">
    <source>
        <dbReference type="ARBA" id="ARBA00022630"/>
    </source>
</evidence>
<dbReference type="SUPFAM" id="SSF51905">
    <property type="entry name" value="FAD/NAD(P)-binding domain"/>
    <property type="match status" value="2"/>
</dbReference>
<keyword evidence="2" id="KW-0285">Flavoprotein</keyword>